<keyword evidence="3" id="KW-0560">Oxidoreductase</keyword>
<dbReference type="PRINTS" id="PR00469">
    <property type="entry name" value="PNDRDTASEII"/>
</dbReference>
<feature type="chain" id="PRO_5045419688" evidence="6">
    <location>
        <begin position="20"/>
        <end position="436"/>
    </location>
</feature>
<dbReference type="EMBL" id="JBHUPD010000004">
    <property type="protein sequence ID" value="MFD2874336.1"/>
    <property type="molecule type" value="Genomic_DNA"/>
</dbReference>
<dbReference type="Gene3D" id="3.50.50.60">
    <property type="entry name" value="FAD/NAD(P)-binding domain"/>
    <property type="match status" value="1"/>
</dbReference>
<dbReference type="InterPro" id="IPR036188">
    <property type="entry name" value="FAD/NAD-bd_sf"/>
</dbReference>
<keyword evidence="5" id="KW-0411">Iron-sulfur</keyword>
<dbReference type="SUPFAM" id="SSF51905">
    <property type="entry name" value="FAD/NAD(P)-binding domain"/>
    <property type="match status" value="1"/>
</dbReference>
<keyword evidence="4" id="KW-0408">Iron</keyword>
<evidence type="ECO:0000256" key="5">
    <source>
        <dbReference type="ARBA" id="ARBA00023014"/>
    </source>
</evidence>
<name>A0ABW5YHS0_9SPHI</name>
<keyword evidence="6" id="KW-0732">Signal</keyword>
<evidence type="ECO:0000256" key="1">
    <source>
        <dbReference type="ARBA" id="ARBA00022485"/>
    </source>
</evidence>
<proteinExistence type="predicted"/>
<evidence type="ECO:0000256" key="2">
    <source>
        <dbReference type="ARBA" id="ARBA00022723"/>
    </source>
</evidence>
<sequence>MVKKLFALIFIFYSSLAVAETIKTDVLVIGNGPGAVAAAIQSSRSKLKTVLLVNGSWMPTLQGKNMITLTDNSNLPSGIWGEFRRQIHQFYKSKPAYDTTYNAPLQFEPFTGAGILKKIADTTSRLTLKLDAPYKTVEKDGTGWEVAYTQNGKIYYVKTKTLIDATEGNEVTKLAGASLLPPLTYNDNLYRTSIVAGDELRVPVNSAGTPLNLTGWRFIPMGLLVVKNADNLFVTENVLNNKPNLPMQMAIGQGAGTMAAFCAFFKTTSKNLKVRAIQSELLDFKGYLLPFDDVNPQDRYFRAIQQVAVTGLLKGVVKNADNQQAAYLFMPDSAVYTAEIKPVLTEIYSRAFIWFNNAKPGIKFTTKDLLSFISEITLSEPEAFRLTMQKDWKERYRFKSDFDLNHVVTRREFAILANQYLNPFARTVDLTGRIIN</sequence>
<keyword evidence="2" id="KW-0479">Metal-binding</keyword>
<organism evidence="7 8">
    <name type="scientific">Mucilaginibacter ximonensis</name>
    <dbReference type="NCBI Taxonomy" id="538021"/>
    <lineage>
        <taxon>Bacteria</taxon>
        <taxon>Pseudomonadati</taxon>
        <taxon>Bacteroidota</taxon>
        <taxon>Sphingobacteriia</taxon>
        <taxon>Sphingobacteriales</taxon>
        <taxon>Sphingobacteriaceae</taxon>
        <taxon>Mucilaginibacter</taxon>
    </lineage>
</organism>
<comment type="caution">
    <text evidence="7">The sequence shown here is derived from an EMBL/GenBank/DDBJ whole genome shotgun (WGS) entry which is preliminary data.</text>
</comment>
<gene>
    <name evidence="7" type="ORF">ACFS5N_17775</name>
</gene>
<evidence type="ECO:0000256" key="3">
    <source>
        <dbReference type="ARBA" id="ARBA00023002"/>
    </source>
</evidence>
<keyword evidence="8" id="KW-1185">Reference proteome</keyword>
<feature type="signal peptide" evidence="6">
    <location>
        <begin position="1"/>
        <end position="19"/>
    </location>
</feature>
<accession>A0ABW5YHS0</accession>
<evidence type="ECO:0000313" key="7">
    <source>
        <dbReference type="EMBL" id="MFD2874336.1"/>
    </source>
</evidence>
<dbReference type="PANTHER" id="PTHR43498">
    <property type="entry name" value="FERREDOXIN:COB-COM HETERODISULFIDE REDUCTASE SUBUNIT A"/>
    <property type="match status" value="1"/>
</dbReference>
<dbReference type="Pfam" id="PF12831">
    <property type="entry name" value="FAD_oxidored"/>
    <property type="match status" value="1"/>
</dbReference>
<protein>
    <submittedName>
        <fullName evidence="7">FAD-dependent oxidoreductase</fullName>
    </submittedName>
</protein>
<keyword evidence="1" id="KW-0004">4Fe-4S</keyword>
<dbReference type="RefSeq" id="WP_377188818.1">
    <property type="nucleotide sequence ID" value="NZ_JBHUPD010000004.1"/>
</dbReference>
<dbReference type="Proteomes" id="UP001597557">
    <property type="component" value="Unassembled WGS sequence"/>
</dbReference>
<evidence type="ECO:0000256" key="4">
    <source>
        <dbReference type="ARBA" id="ARBA00023004"/>
    </source>
</evidence>
<evidence type="ECO:0000256" key="6">
    <source>
        <dbReference type="SAM" id="SignalP"/>
    </source>
</evidence>
<dbReference type="InterPro" id="IPR039650">
    <property type="entry name" value="HdrA-like"/>
</dbReference>
<dbReference type="PANTHER" id="PTHR43498:SF1">
    <property type="entry name" value="COB--COM HETERODISULFIDE REDUCTASE IRON-SULFUR SUBUNIT A"/>
    <property type="match status" value="1"/>
</dbReference>
<reference evidence="8" key="1">
    <citation type="journal article" date="2019" name="Int. J. Syst. Evol. Microbiol.">
        <title>The Global Catalogue of Microorganisms (GCM) 10K type strain sequencing project: providing services to taxonomists for standard genome sequencing and annotation.</title>
        <authorList>
            <consortium name="The Broad Institute Genomics Platform"/>
            <consortium name="The Broad Institute Genome Sequencing Center for Infectious Disease"/>
            <person name="Wu L."/>
            <person name="Ma J."/>
        </authorList>
    </citation>
    <scope>NUCLEOTIDE SEQUENCE [LARGE SCALE GENOMIC DNA]</scope>
    <source>
        <strain evidence="8">KCTC 22437</strain>
    </source>
</reference>
<evidence type="ECO:0000313" key="8">
    <source>
        <dbReference type="Proteomes" id="UP001597557"/>
    </source>
</evidence>